<sequence length="151" mass="17337">MQAVIYEREISYMDFGEDKSGVQWFSMDTSRLPLAVKDFEAPLNDLNLFVQTLKHFLSNTLNFSIFNMNKLKRIGEFTVPCCRPLIIYKKASGDDLNLFVQALKHFLSNTLNFSIFNMNKLKRIGEFTVPCCRPLIIINMICGIGNLNSLN</sequence>
<organism evidence="1 2">
    <name type="scientific">Lucilia cuprina</name>
    <name type="common">Green bottle fly</name>
    <name type="synonym">Australian sheep blowfly</name>
    <dbReference type="NCBI Taxonomy" id="7375"/>
    <lineage>
        <taxon>Eukaryota</taxon>
        <taxon>Metazoa</taxon>
        <taxon>Ecdysozoa</taxon>
        <taxon>Arthropoda</taxon>
        <taxon>Hexapoda</taxon>
        <taxon>Insecta</taxon>
        <taxon>Pterygota</taxon>
        <taxon>Neoptera</taxon>
        <taxon>Endopterygota</taxon>
        <taxon>Diptera</taxon>
        <taxon>Brachycera</taxon>
        <taxon>Muscomorpha</taxon>
        <taxon>Oestroidea</taxon>
        <taxon>Calliphoridae</taxon>
        <taxon>Luciliinae</taxon>
        <taxon>Lucilia</taxon>
    </lineage>
</organism>
<proteinExistence type="predicted"/>
<dbReference type="AlphaFoldDB" id="A0A0L0BLY0"/>
<dbReference type="EMBL" id="JRES01001694">
    <property type="protein sequence ID" value="KNC20933.1"/>
    <property type="molecule type" value="Genomic_DNA"/>
</dbReference>
<dbReference type="Proteomes" id="UP000037069">
    <property type="component" value="Unassembled WGS sequence"/>
</dbReference>
<reference evidence="1 2" key="1">
    <citation type="journal article" date="2015" name="Nat. Commun.">
        <title>Lucilia cuprina genome unlocks parasitic fly biology to underpin future interventions.</title>
        <authorList>
            <person name="Anstead C.A."/>
            <person name="Korhonen P.K."/>
            <person name="Young N.D."/>
            <person name="Hall R.S."/>
            <person name="Jex A.R."/>
            <person name="Murali S.C."/>
            <person name="Hughes D.S."/>
            <person name="Lee S.F."/>
            <person name="Perry T."/>
            <person name="Stroehlein A.J."/>
            <person name="Ansell B.R."/>
            <person name="Breugelmans B."/>
            <person name="Hofmann A."/>
            <person name="Qu J."/>
            <person name="Dugan S."/>
            <person name="Lee S.L."/>
            <person name="Chao H."/>
            <person name="Dinh H."/>
            <person name="Han Y."/>
            <person name="Doddapaneni H.V."/>
            <person name="Worley K.C."/>
            <person name="Muzny D.M."/>
            <person name="Ioannidis P."/>
            <person name="Waterhouse R.M."/>
            <person name="Zdobnov E.M."/>
            <person name="James P.J."/>
            <person name="Bagnall N.H."/>
            <person name="Kotze A.C."/>
            <person name="Gibbs R.A."/>
            <person name="Richards S."/>
            <person name="Batterham P."/>
            <person name="Gasser R.B."/>
        </authorList>
    </citation>
    <scope>NUCLEOTIDE SEQUENCE [LARGE SCALE GENOMIC DNA]</scope>
    <source>
        <strain evidence="1 2">LS</strain>
        <tissue evidence="1">Full body</tissue>
    </source>
</reference>
<name>A0A0L0BLY0_LUCCU</name>
<comment type="caution">
    <text evidence="1">The sequence shown here is derived from an EMBL/GenBank/DDBJ whole genome shotgun (WGS) entry which is preliminary data.</text>
</comment>
<evidence type="ECO:0000313" key="2">
    <source>
        <dbReference type="Proteomes" id="UP000037069"/>
    </source>
</evidence>
<protein>
    <submittedName>
        <fullName evidence="1">Uncharacterized protein</fullName>
    </submittedName>
</protein>
<accession>A0A0L0BLY0</accession>
<gene>
    <name evidence="1" type="ORF">FF38_07392</name>
</gene>
<evidence type="ECO:0000313" key="1">
    <source>
        <dbReference type="EMBL" id="KNC20933.1"/>
    </source>
</evidence>
<keyword evidence="2" id="KW-1185">Reference proteome</keyword>